<sequence>MLKYLRYSILFISIIGFAQNSQDTISTQNNISQTVLKDSLKAMQDRADYMLFEGKYDSVILTSIDNIRLAEQIGDIDAAYYSRYMMGASFIYLKDFKNAHDYAEDYLKFAEKSKDEFKIARAYNFMGALYLTEKKYDSALPFFEKALPLSLKRKDTLEVAMVYYNLSESNLNQGNKKKAELYFKKAKQGIDAMKFKGLTTEMSLLQGKLNLSSNNPSEAINNFKEAIAFAQNGNYIDDNLIESYKEYSKALFEVGDYKEAFLVRKTFDSLTALQFEKEKLMAIQNAAAQFSVNEYKKQAHQAELEKKLISEKVILSNVLLYFFIGAALLMGLFLIILYISHKGRKKLTLTLKEKNQQYLKAKEKSEKLALAKSKFFSTVSHELRTPLYGVIGLSSVLLEDESLKNHRADLKNLKFSADYLLALINDVLQISKLESNTLEEMKAPFDLKDLVQSIVSSFQYALVQNKNKLHVAISENIPHTIIGDRVRLSQILMNLVGNAIKFTTNGDIYISAQEESISENEIAIYFSITDNGIGIPKEKQKAIFEEFQQVDSEDYKLQGTGLGLTIVKKLLEASKSSINLKSKPGEGSTFSFTLSFQILKHLLQDKILDNNSILNGKKILIVDDNRINQIVTKKILENHGMMGDIAENGDNAIKKLQQEAFDLVLMDINMPGKDGIETTKEIRLFNKIVPIVALTAIEVEEMRNRILASGMNDIIVKPYDTDKFLKIILHSLNDDEEDLFHYHKNSTIEQ</sequence>
<evidence type="ECO:0000259" key="10">
    <source>
        <dbReference type="PROSITE" id="PS50110"/>
    </source>
</evidence>
<feature type="coiled-coil region" evidence="7">
    <location>
        <begin position="344"/>
        <end position="371"/>
    </location>
</feature>
<dbReference type="Gene3D" id="3.40.50.2300">
    <property type="match status" value="1"/>
</dbReference>
<dbReference type="InterPro" id="IPR001789">
    <property type="entry name" value="Sig_transdc_resp-reg_receiver"/>
</dbReference>
<dbReference type="InterPro" id="IPR003594">
    <property type="entry name" value="HATPase_dom"/>
</dbReference>
<dbReference type="Pfam" id="PF02518">
    <property type="entry name" value="HATPase_c"/>
    <property type="match status" value="1"/>
</dbReference>
<dbReference type="SMART" id="SM00448">
    <property type="entry name" value="REC"/>
    <property type="match status" value="1"/>
</dbReference>
<dbReference type="OrthoDB" id="4457677at2"/>
<feature type="domain" description="Histidine kinase" evidence="9">
    <location>
        <begin position="378"/>
        <end position="598"/>
    </location>
</feature>
<evidence type="ECO:0000313" key="11">
    <source>
        <dbReference type="EMBL" id="OAD90683.1"/>
    </source>
</evidence>
<dbReference type="PRINTS" id="PR00344">
    <property type="entry name" value="BCTRLSENSOR"/>
</dbReference>
<dbReference type="Pfam" id="PF00512">
    <property type="entry name" value="HisKA"/>
    <property type="match status" value="1"/>
</dbReference>
<dbReference type="EC" id="2.7.13.3" evidence="2"/>
<dbReference type="SUPFAM" id="SSF55874">
    <property type="entry name" value="ATPase domain of HSP90 chaperone/DNA topoisomerase II/histidine kinase"/>
    <property type="match status" value="1"/>
</dbReference>
<dbReference type="SUPFAM" id="SSF48452">
    <property type="entry name" value="TPR-like"/>
    <property type="match status" value="1"/>
</dbReference>
<dbReference type="PROSITE" id="PS50005">
    <property type="entry name" value="TPR"/>
    <property type="match status" value="1"/>
</dbReference>
<name>A0A1A9LBV8_9FLAO</name>
<evidence type="ECO:0000256" key="5">
    <source>
        <dbReference type="PROSITE-ProRule" id="PRU00169"/>
    </source>
</evidence>
<dbReference type="Pfam" id="PF13424">
    <property type="entry name" value="TPR_12"/>
    <property type="match status" value="1"/>
</dbReference>
<dbReference type="InterPro" id="IPR036097">
    <property type="entry name" value="HisK_dim/P_sf"/>
</dbReference>
<dbReference type="SMART" id="SM00388">
    <property type="entry name" value="HisKA"/>
    <property type="match status" value="1"/>
</dbReference>
<keyword evidence="3 5" id="KW-0597">Phosphoprotein</keyword>
<evidence type="ECO:0000256" key="3">
    <source>
        <dbReference type="ARBA" id="ARBA00022553"/>
    </source>
</evidence>
<keyword evidence="8" id="KW-0472">Membrane</keyword>
<dbReference type="FunFam" id="3.30.565.10:FF:000010">
    <property type="entry name" value="Sensor histidine kinase RcsC"/>
    <property type="match status" value="1"/>
</dbReference>
<dbReference type="InterPro" id="IPR004358">
    <property type="entry name" value="Sig_transdc_His_kin-like_C"/>
</dbReference>
<evidence type="ECO:0000256" key="7">
    <source>
        <dbReference type="SAM" id="Coils"/>
    </source>
</evidence>
<dbReference type="InterPro" id="IPR011006">
    <property type="entry name" value="CheY-like_superfamily"/>
</dbReference>
<comment type="caution">
    <text evidence="11">The sequence shown here is derived from an EMBL/GenBank/DDBJ whole genome shotgun (WGS) entry which is preliminary data.</text>
</comment>
<accession>A0A1A9LBV8</accession>
<keyword evidence="12" id="KW-1185">Reference proteome</keyword>
<dbReference type="InterPro" id="IPR036890">
    <property type="entry name" value="HATPase_C_sf"/>
</dbReference>
<dbReference type="EMBL" id="LXIE01000034">
    <property type="protein sequence ID" value="OAD90683.1"/>
    <property type="molecule type" value="Genomic_DNA"/>
</dbReference>
<proteinExistence type="predicted"/>
<dbReference type="InterPro" id="IPR019734">
    <property type="entry name" value="TPR_rpt"/>
</dbReference>
<evidence type="ECO:0000259" key="9">
    <source>
        <dbReference type="PROSITE" id="PS50109"/>
    </source>
</evidence>
<feature type="repeat" description="TPR" evidence="6">
    <location>
        <begin position="120"/>
        <end position="153"/>
    </location>
</feature>
<dbReference type="GO" id="GO:0000155">
    <property type="term" value="F:phosphorelay sensor kinase activity"/>
    <property type="evidence" value="ECO:0007669"/>
    <property type="project" value="InterPro"/>
</dbReference>
<dbReference type="InterPro" id="IPR003661">
    <property type="entry name" value="HisK_dim/P_dom"/>
</dbReference>
<keyword evidence="6" id="KW-0802">TPR repeat</keyword>
<dbReference type="SMART" id="SM00387">
    <property type="entry name" value="HATPase_c"/>
    <property type="match status" value="1"/>
</dbReference>
<gene>
    <name evidence="11" type="ORF">A7A78_05420</name>
</gene>
<dbReference type="PANTHER" id="PTHR45339:SF1">
    <property type="entry name" value="HYBRID SIGNAL TRANSDUCTION HISTIDINE KINASE J"/>
    <property type="match status" value="1"/>
</dbReference>
<reference evidence="11 12" key="1">
    <citation type="submission" date="2016-05" db="EMBL/GenBank/DDBJ databases">
        <title>Genome sequencing of Vitellibacter soesokkakensis RSSK-12.</title>
        <authorList>
            <person name="Thevarajoo S."/>
            <person name="Selvaratnam C."/>
            <person name="Goh K.M."/>
            <person name="Chan K.-G."/>
            <person name="Chong C.S."/>
        </authorList>
    </citation>
    <scope>NUCLEOTIDE SEQUENCE [LARGE SCALE GENOMIC DNA]</scope>
    <source>
        <strain evidence="11 12">RSSK-12</strain>
    </source>
</reference>
<keyword evidence="4" id="KW-0902">Two-component regulatory system</keyword>
<evidence type="ECO:0000256" key="1">
    <source>
        <dbReference type="ARBA" id="ARBA00000085"/>
    </source>
</evidence>
<dbReference type="PROSITE" id="PS50110">
    <property type="entry name" value="RESPONSE_REGULATORY"/>
    <property type="match status" value="1"/>
</dbReference>
<dbReference type="PANTHER" id="PTHR45339">
    <property type="entry name" value="HYBRID SIGNAL TRANSDUCTION HISTIDINE KINASE J"/>
    <property type="match status" value="1"/>
</dbReference>
<dbReference type="AlphaFoldDB" id="A0A1A9LBV8"/>
<keyword evidence="8" id="KW-0812">Transmembrane</keyword>
<keyword evidence="7" id="KW-0175">Coiled coil</keyword>
<dbReference type="CDD" id="cd17546">
    <property type="entry name" value="REC_hyHK_CKI1_RcsC-like"/>
    <property type="match status" value="1"/>
</dbReference>
<keyword evidence="8" id="KW-1133">Transmembrane helix</keyword>
<dbReference type="SMART" id="SM00028">
    <property type="entry name" value="TPR"/>
    <property type="match status" value="3"/>
</dbReference>
<dbReference type="InterPro" id="IPR005467">
    <property type="entry name" value="His_kinase_dom"/>
</dbReference>
<dbReference type="RefSeq" id="WP_068762589.1">
    <property type="nucleotide sequence ID" value="NZ_LXIE01000034.1"/>
</dbReference>
<comment type="catalytic activity">
    <reaction evidence="1">
        <text>ATP + protein L-histidine = ADP + protein N-phospho-L-histidine.</text>
        <dbReference type="EC" id="2.7.13.3"/>
    </reaction>
</comment>
<dbReference type="Gene3D" id="1.25.40.10">
    <property type="entry name" value="Tetratricopeptide repeat domain"/>
    <property type="match status" value="1"/>
</dbReference>
<evidence type="ECO:0000256" key="2">
    <source>
        <dbReference type="ARBA" id="ARBA00012438"/>
    </source>
</evidence>
<feature type="domain" description="Response regulatory" evidence="10">
    <location>
        <begin position="618"/>
        <end position="732"/>
    </location>
</feature>
<evidence type="ECO:0000256" key="6">
    <source>
        <dbReference type="PROSITE-ProRule" id="PRU00339"/>
    </source>
</evidence>
<organism evidence="11 12">
    <name type="scientific">Aequorivita soesokkakensis</name>
    <dbReference type="NCBI Taxonomy" id="1385699"/>
    <lineage>
        <taxon>Bacteria</taxon>
        <taxon>Pseudomonadati</taxon>
        <taxon>Bacteroidota</taxon>
        <taxon>Flavobacteriia</taxon>
        <taxon>Flavobacteriales</taxon>
        <taxon>Flavobacteriaceae</taxon>
        <taxon>Aequorivita</taxon>
    </lineage>
</organism>
<dbReference type="STRING" id="1385699.A7A78_05420"/>
<feature type="transmembrane region" description="Helical" evidence="8">
    <location>
        <begin position="318"/>
        <end position="339"/>
    </location>
</feature>
<dbReference type="PROSITE" id="PS50293">
    <property type="entry name" value="TPR_REGION"/>
    <property type="match status" value="1"/>
</dbReference>
<dbReference type="CDD" id="cd00082">
    <property type="entry name" value="HisKA"/>
    <property type="match status" value="1"/>
</dbReference>
<evidence type="ECO:0000256" key="4">
    <source>
        <dbReference type="ARBA" id="ARBA00023012"/>
    </source>
</evidence>
<dbReference type="CDD" id="cd16922">
    <property type="entry name" value="HATPase_EvgS-ArcB-TorS-like"/>
    <property type="match status" value="1"/>
</dbReference>
<dbReference type="Pfam" id="PF00072">
    <property type="entry name" value="Response_reg"/>
    <property type="match status" value="1"/>
</dbReference>
<dbReference type="SUPFAM" id="SSF47384">
    <property type="entry name" value="Homodimeric domain of signal transducing histidine kinase"/>
    <property type="match status" value="1"/>
</dbReference>
<protein>
    <recommendedName>
        <fullName evidence="2">histidine kinase</fullName>
        <ecNumber evidence="2">2.7.13.3</ecNumber>
    </recommendedName>
</protein>
<dbReference type="PROSITE" id="PS50109">
    <property type="entry name" value="HIS_KIN"/>
    <property type="match status" value="1"/>
</dbReference>
<dbReference type="SUPFAM" id="SSF52172">
    <property type="entry name" value="CheY-like"/>
    <property type="match status" value="1"/>
</dbReference>
<evidence type="ECO:0000256" key="8">
    <source>
        <dbReference type="SAM" id="Phobius"/>
    </source>
</evidence>
<evidence type="ECO:0000313" key="12">
    <source>
        <dbReference type="Proteomes" id="UP000077552"/>
    </source>
</evidence>
<dbReference type="Proteomes" id="UP000077552">
    <property type="component" value="Unassembled WGS sequence"/>
</dbReference>
<feature type="modified residue" description="4-aspartylphosphate" evidence="5">
    <location>
        <position position="667"/>
    </location>
</feature>
<dbReference type="Gene3D" id="1.10.287.130">
    <property type="match status" value="1"/>
</dbReference>
<dbReference type="Gene3D" id="3.30.565.10">
    <property type="entry name" value="Histidine kinase-like ATPase, C-terminal domain"/>
    <property type="match status" value="1"/>
</dbReference>
<dbReference type="InterPro" id="IPR011990">
    <property type="entry name" value="TPR-like_helical_dom_sf"/>
</dbReference>